<gene>
    <name evidence="3" type="ORF">PSDVSF_06740</name>
</gene>
<protein>
    <recommendedName>
        <fullName evidence="2">DUF2059 domain-containing protein</fullName>
    </recommendedName>
</protein>
<feature type="domain" description="DUF2059" evidence="2">
    <location>
        <begin position="89"/>
        <end position="131"/>
    </location>
</feature>
<reference evidence="3" key="1">
    <citation type="journal article" date="2022" name="Arch. Microbiol.">
        <title>Pseudodesulfovibrio sediminis sp. nov., a mesophilic and neutrophilic sulfate-reducing bacterium isolated from sediment of a brackish lake.</title>
        <authorList>
            <person name="Takahashi A."/>
            <person name="Kojima H."/>
            <person name="Watanabe M."/>
            <person name="Fukui M."/>
        </authorList>
    </citation>
    <scope>NUCLEOTIDE SEQUENCE</scope>
    <source>
        <strain evidence="3">SF6</strain>
    </source>
</reference>
<feature type="signal peptide" evidence="1">
    <location>
        <begin position="1"/>
        <end position="23"/>
    </location>
</feature>
<dbReference type="InterPro" id="IPR018637">
    <property type="entry name" value="DUF2059"/>
</dbReference>
<keyword evidence="4" id="KW-1185">Reference proteome</keyword>
<accession>A0ABM7P3K5</accession>
<sequence length="169" mass="19578">MKRIFVIAFFILSLLLIWSPARAEPPTKESMMDMIELSGALEMMQPMLEQLRARAQTQIKHQNPNMPEKALTIINEEMQAGVKIMVMEILAKMADYYSKHLTQNEVDEIITIYKSPAWKKYVAVGKQYLADEYVTLLQVEIPRMTKELLMRVFTRLENKGLLKNNEKGA</sequence>
<organism evidence="3 4">
    <name type="scientific">Pseudodesulfovibrio sediminis</name>
    <dbReference type="NCBI Taxonomy" id="2810563"/>
    <lineage>
        <taxon>Bacteria</taxon>
        <taxon>Pseudomonadati</taxon>
        <taxon>Thermodesulfobacteriota</taxon>
        <taxon>Desulfovibrionia</taxon>
        <taxon>Desulfovibrionales</taxon>
        <taxon>Desulfovibrionaceae</taxon>
    </lineage>
</organism>
<dbReference type="EMBL" id="AP024485">
    <property type="protein sequence ID" value="BCS87432.1"/>
    <property type="molecule type" value="Genomic_DNA"/>
</dbReference>
<dbReference type="Proteomes" id="UP001053296">
    <property type="component" value="Chromosome"/>
</dbReference>
<feature type="chain" id="PRO_5045627168" description="DUF2059 domain-containing protein" evidence="1">
    <location>
        <begin position="24"/>
        <end position="169"/>
    </location>
</feature>
<evidence type="ECO:0000259" key="2">
    <source>
        <dbReference type="Pfam" id="PF09832"/>
    </source>
</evidence>
<evidence type="ECO:0000256" key="1">
    <source>
        <dbReference type="SAM" id="SignalP"/>
    </source>
</evidence>
<dbReference type="RefSeq" id="WP_229593696.1">
    <property type="nucleotide sequence ID" value="NZ_AP024485.1"/>
</dbReference>
<evidence type="ECO:0000313" key="4">
    <source>
        <dbReference type="Proteomes" id="UP001053296"/>
    </source>
</evidence>
<proteinExistence type="predicted"/>
<name>A0ABM7P3K5_9BACT</name>
<evidence type="ECO:0000313" key="3">
    <source>
        <dbReference type="EMBL" id="BCS87432.1"/>
    </source>
</evidence>
<dbReference type="Pfam" id="PF09832">
    <property type="entry name" value="DUF2059"/>
    <property type="match status" value="1"/>
</dbReference>
<keyword evidence="1" id="KW-0732">Signal</keyword>